<evidence type="ECO:0000256" key="1">
    <source>
        <dbReference type="ARBA" id="ARBA00004611"/>
    </source>
</evidence>
<dbReference type="InterPro" id="IPR009290">
    <property type="entry name" value="Radial_spoke_3"/>
</dbReference>
<dbReference type="GeneID" id="20196672"/>
<evidence type="ECO:0000256" key="2">
    <source>
        <dbReference type="ARBA" id="ARBA00006737"/>
    </source>
</evidence>
<reference evidence="12" key="1">
    <citation type="submission" date="2012-12" db="EMBL/GenBank/DDBJ databases">
        <authorList>
            <person name="Hellsten U."/>
            <person name="Grimwood J."/>
            <person name="Chapman J.A."/>
            <person name="Shapiro H."/>
            <person name="Aerts A."/>
            <person name="Otillar R.P."/>
            <person name="Terry A.Y."/>
            <person name="Boore J.L."/>
            <person name="Simakov O."/>
            <person name="Marletaz F."/>
            <person name="Cho S.-J."/>
            <person name="Edsinger-Gonzales E."/>
            <person name="Havlak P."/>
            <person name="Kuo D.-H."/>
            <person name="Larsson T."/>
            <person name="Lv J."/>
            <person name="Arendt D."/>
            <person name="Savage R."/>
            <person name="Osoegawa K."/>
            <person name="de Jong P."/>
            <person name="Lindberg D.R."/>
            <person name="Seaver E.C."/>
            <person name="Weisblat D.A."/>
            <person name="Putnam N.H."/>
            <person name="Grigoriev I.V."/>
            <person name="Rokhsar D.S."/>
        </authorList>
    </citation>
    <scope>NUCLEOTIDE SEQUENCE</scope>
</reference>
<dbReference type="OrthoDB" id="313308at2759"/>
<dbReference type="Proteomes" id="UP000015101">
    <property type="component" value="Unassembled WGS sequence"/>
</dbReference>
<dbReference type="PANTHER" id="PTHR21648">
    <property type="entry name" value="FLAGELLAR RADIAL SPOKE PROTEIN 3"/>
    <property type="match status" value="1"/>
</dbReference>
<reference evidence="11" key="3">
    <citation type="submission" date="2015-06" db="UniProtKB">
        <authorList>
            <consortium name="EnsemblMetazoa"/>
        </authorList>
    </citation>
    <scope>IDENTIFICATION</scope>
</reference>
<evidence type="ECO:0000256" key="6">
    <source>
        <dbReference type="ARBA" id="ARBA00023069"/>
    </source>
</evidence>
<proteinExistence type="inferred from homology"/>
<dbReference type="CTD" id="20196672"/>
<dbReference type="KEGG" id="hro:HELRODRAFT_143766"/>
<evidence type="ECO:0000256" key="7">
    <source>
        <dbReference type="ARBA" id="ARBA00023212"/>
    </source>
</evidence>
<keyword evidence="9" id="KW-0175">Coiled coil</keyword>
<dbReference type="HOGENOM" id="CLU_036980_0_1_1"/>
<evidence type="ECO:0000256" key="4">
    <source>
        <dbReference type="ARBA" id="ARBA00022553"/>
    </source>
</evidence>
<evidence type="ECO:0000313" key="12">
    <source>
        <dbReference type="Proteomes" id="UP000015101"/>
    </source>
</evidence>
<feature type="coiled-coil region" evidence="9">
    <location>
        <begin position="74"/>
        <end position="143"/>
    </location>
</feature>
<keyword evidence="8" id="KW-0966">Cell projection</keyword>
<name>T1EJC2_HELRO</name>
<dbReference type="STRING" id="6412.T1EJC2"/>
<evidence type="ECO:0000256" key="3">
    <source>
        <dbReference type="ARBA" id="ARBA00022490"/>
    </source>
</evidence>
<evidence type="ECO:0008006" key="13">
    <source>
        <dbReference type="Google" id="ProtNLM"/>
    </source>
</evidence>
<evidence type="ECO:0000256" key="5">
    <source>
        <dbReference type="ARBA" id="ARBA00022846"/>
    </source>
</evidence>
<dbReference type="PANTHER" id="PTHR21648:SF0">
    <property type="entry name" value="RADIAL SPOKE HEAD PROTEIN 3 HOMOLOG"/>
    <property type="match status" value="1"/>
</dbReference>
<reference evidence="10 12" key="2">
    <citation type="journal article" date="2013" name="Nature">
        <title>Insights into bilaterian evolution from three spiralian genomes.</title>
        <authorList>
            <person name="Simakov O."/>
            <person name="Marletaz F."/>
            <person name="Cho S.J."/>
            <person name="Edsinger-Gonzales E."/>
            <person name="Havlak P."/>
            <person name="Hellsten U."/>
            <person name="Kuo D.H."/>
            <person name="Larsson T."/>
            <person name="Lv J."/>
            <person name="Arendt D."/>
            <person name="Savage R."/>
            <person name="Osoegawa K."/>
            <person name="de Jong P."/>
            <person name="Grimwood J."/>
            <person name="Chapman J.A."/>
            <person name="Shapiro H."/>
            <person name="Aerts A."/>
            <person name="Otillar R.P."/>
            <person name="Terry A.Y."/>
            <person name="Boore J.L."/>
            <person name="Grigoriev I.V."/>
            <person name="Lindberg D.R."/>
            <person name="Seaver E.C."/>
            <person name="Weisblat D.A."/>
            <person name="Putnam N.H."/>
            <person name="Rokhsar D.S."/>
        </authorList>
    </citation>
    <scope>NUCLEOTIDE SEQUENCE</scope>
</reference>
<keyword evidence="4" id="KW-0597">Phosphoprotein</keyword>
<dbReference type="EnsemblMetazoa" id="HelroT143766">
    <property type="protein sequence ID" value="HelroP143766"/>
    <property type="gene ID" value="HelroG143766"/>
</dbReference>
<accession>T1EJC2</accession>
<dbReference type="EMBL" id="AMQM01005908">
    <property type="status" value="NOT_ANNOTATED_CDS"/>
    <property type="molecule type" value="Genomic_DNA"/>
</dbReference>
<keyword evidence="7" id="KW-0206">Cytoskeleton</keyword>
<dbReference type="AlphaFoldDB" id="T1EJC2"/>
<dbReference type="OMA" id="EKVFLPW"/>
<dbReference type="eggNOG" id="ENOG502QQSZ">
    <property type="taxonomic scope" value="Eukaryota"/>
</dbReference>
<comment type="similarity">
    <text evidence="2">Belongs to the flagellar radial spoke RSP3 family.</text>
</comment>
<dbReference type="Pfam" id="PF06098">
    <property type="entry name" value="Radial_spoke_3"/>
    <property type="match status" value="1"/>
</dbReference>
<evidence type="ECO:0000313" key="11">
    <source>
        <dbReference type="EnsemblMetazoa" id="HelroP143766"/>
    </source>
</evidence>
<dbReference type="RefSeq" id="XP_009023476.1">
    <property type="nucleotide sequence ID" value="XM_009025228.1"/>
</dbReference>
<organism evidence="11 12">
    <name type="scientific">Helobdella robusta</name>
    <name type="common">Californian leech</name>
    <dbReference type="NCBI Taxonomy" id="6412"/>
    <lineage>
        <taxon>Eukaryota</taxon>
        <taxon>Metazoa</taxon>
        <taxon>Spiralia</taxon>
        <taxon>Lophotrochozoa</taxon>
        <taxon>Annelida</taxon>
        <taxon>Clitellata</taxon>
        <taxon>Hirudinea</taxon>
        <taxon>Rhynchobdellida</taxon>
        <taxon>Glossiphoniidae</taxon>
        <taxon>Helobdella</taxon>
    </lineage>
</organism>
<evidence type="ECO:0000313" key="10">
    <source>
        <dbReference type="EMBL" id="ESN98534.1"/>
    </source>
</evidence>
<gene>
    <name evidence="11" type="primary">20196672</name>
    <name evidence="10" type="ORF">HELRODRAFT_143766</name>
</gene>
<keyword evidence="5" id="KW-0282">Flagellum</keyword>
<sequence>IQVQTEMYLEELKDFREERNNYCQTDLFIDRPPTPYFVPEKIGLDKETQIYDGELFDFDIEVLPVLEVLVGKVVEQALLEVQEEEELAALKEQQRIFEELRNADFEEQQRLEEQERRIKQEKMERLRQEISRQKRAKQLEKKISAIAYSKGYIGNLISGTFGDLISGKYFYDDKEKDIELNFWESLLNETSQNIKSNVLGRRLLD</sequence>
<protein>
    <recommendedName>
        <fullName evidence="13">Radial spoke head 3</fullName>
    </recommendedName>
</protein>
<keyword evidence="12" id="KW-1185">Reference proteome</keyword>
<keyword evidence="6" id="KW-0969">Cilium</keyword>
<evidence type="ECO:0000256" key="9">
    <source>
        <dbReference type="SAM" id="Coils"/>
    </source>
</evidence>
<comment type="subcellular location">
    <subcellularLocation>
        <location evidence="1">Cytoplasm</location>
        <location evidence="1">Cytoskeleton</location>
        <location evidence="1">Flagellum axoneme</location>
    </subcellularLocation>
</comment>
<keyword evidence="3" id="KW-0963">Cytoplasm</keyword>
<dbReference type="EMBL" id="KB097144">
    <property type="protein sequence ID" value="ESN98534.1"/>
    <property type="molecule type" value="Genomic_DNA"/>
</dbReference>
<dbReference type="InParanoid" id="T1EJC2"/>
<evidence type="ECO:0000256" key="8">
    <source>
        <dbReference type="ARBA" id="ARBA00023273"/>
    </source>
</evidence>